<evidence type="ECO:0000313" key="7">
    <source>
        <dbReference type="Proteomes" id="UP000255248"/>
    </source>
</evidence>
<proteinExistence type="predicted"/>
<dbReference type="InterPro" id="IPR049354">
    <property type="entry name" value="GpP-like_N"/>
</dbReference>
<dbReference type="Gene3D" id="3.30.1920.10">
    <property type="entry name" value="Baseplate protein-like domains - 2 layer sandwich fold"/>
    <property type="match status" value="1"/>
</dbReference>
<dbReference type="AlphaFoldDB" id="A0A376DHB7"/>
<dbReference type="Pfam" id="PF22630">
    <property type="entry name" value="NMB1110_3rd"/>
    <property type="match status" value="1"/>
</dbReference>
<evidence type="ECO:0000259" key="2">
    <source>
        <dbReference type="Pfam" id="PF21683"/>
    </source>
</evidence>
<dbReference type="Gene3D" id="2.30.300.10">
    <property type="entry name" value="Baseplate protein-like domain - beta roll fold"/>
    <property type="match status" value="1"/>
</dbReference>
<evidence type="ECO:0000259" key="5">
    <source>
        <dbReference type="Pfam" id="PF22630"/>
    </source>
</evidence>
<sequence length="398" mass="43720">MPTANDDKITLLLAGKAYSTWQRYRIDSDFLKPADGWQLGLGLPSGVFPADAVRGAPIRMLMGDDVILSGRIDSVQREVSRRGLMLSLSGRDNAAVLVDCAAPIYNARQLNLDEAISAIVSPLGIKRVRIQAAGVTRNDMIHIEPGERAWDALVRIASARGLWPWFEPDGTLVIGGPDYTREPVATLQLSRTENKTNVLSLVDSRNISGCYSELTVLAQSHATLADSQLVTLDVSDPQSGEPSATEEDTEQAGATGHYNRSHTERDPTVEWYRPQILVVGDVDDAQQLTYRARKAMADARLSGLDITIEVPGHRTPAGVLWTPGQRIHVVSEPHGIDDVFFLMGRSFNGGRPGGQTTTLRVKEDGVWIPDAYPNSKRKARRKKKKPELVVLNVWDKKS</sequence>
<dbReference type="Pfam" id="PF22174">
    <property type="entry name" value="NMB1110-like_C"/>
    <property type="match status" value="1"/>
</dbReference>
<feature type="domain" description="Tail protein NMB1110-like third" evidence="5">
    <location>
        <begin position="252"/>
        <end position="295"/>
    </location>
</feature>
<dbReference type="Proteomes" id="UP000255248">
    <property type="component" value="Unassembled WGS sequence"/>
</dbReference>
<protein>
    <submittedName>
        <fullName evidence="6">Mu-like prophage tail protein gpP</fullName>
    </submittedName>
</protein>
<dbReference type="PIRSF" id="PIRSF004440">
    <property type="entry name" value="GpP"/>
    <property type="match status" value="1"/>
</dbReference>
<dbReference type="InterPro" id="IPR023399">
    <property type="entry name" value="Baseplate-like_2-layer_sand"/>
</dbReference>
<feature type="domain" description="Baseplate hub protein gp44/GpP-like second" evidence="4">
    <location>
        <begin position="94"/>
        <end position="176"/>
    </location>
</feature>
<evidence type="ECO:0000259" key="4">
    <source>
        <dbReference type="Pfam" id="PF22255"/>
    </source>
</evidence>
<evidence type="ECO:0000259" key="3">
    <source>
        <dbReference type="Pfam" id="PF22174"/>
    </source>
</evidence>
<dbReference type="OrthoDB" id="9016931at2"/>
<dbReference type="RefSeq" id="WP_115314522.1">
    <property type="nucleotide sequence ID" value="NZ_CP065626.1"/>
</dbReference>
<dbReference type="EMBL" id="UFXZ01000001">
    <property type="protein sequence ID" value="STC89420.1"/>
    <property type="molecule type" value="Genomic_DNA"/>
</dbReference>
<name>A0A376DHB7_9GAMM</name>
<organism evidence="6 7">
    <name type="scientific">Edwardsiella hoshinae</name>
    <dbReference type="NCBI Taxonomy" id="93378"/>
    <lineage>
        <taxon>Bacteria</taxon>
        <taxon>Pseudomonadati</taxon>
        <taxon>Pseudomonadota</taxon>
        <taxon>Gammaproteobacteria</taxon>
        <taxon>Enterobacterales</taxon>
        <taxon>Hafniaceae</taxon>
        <taxon>Edwardsiella</taxon>
    </lineage>
</organism>
<reference evidence="6 7" key="1">
    <citation type="submission" date="2018-06" db="EMBL/GenBank/DDBJ databases">
        <authorList>
            <consortium name="Pathogen Informatics"/>
            <person name="Doyle S."/>
        </authorList>
    </citation>
    <scope>NUCLEOTIDE SEQUENCE [LARGE SCALE GENOMIC DNA]</scope>
    <source>
        <strain evidence="6 7">NCTC12121</strain>
    </source>
</reference>
<dbReference type="InterPro" id="IPR054482">
    <property type="entry name" value="NMB1110-like_3rd"/>
</dbReference>
<feature type="domain" description="Tail protein NMB1110-like C-terminal" evidence="3">
    <location>
        <begin position="298"/>
        <end position="366"/>
    </location>
</feature>
<dbReference type="InterPro" id="IPR026276">
    <property type="entry name" value="Baseplate_GpP"/>
</dbReference>
<feature type="region of interest" description="Disordered" evidence="1">
    <location>
        <begin position="234"/>
        <end position="266"/>
    </location>
</feature>
<dbReference type="Gene3D" id="3.55.50.10">
    <property type="entry name" value="Baseplate protein-like domains"/>
    <property type="match status" value="1"/>
</dbReference>
<dbReference type="InterPro" id="IPR054034">
    <property type="entry name" value="NMB1110-like_C"/>
</dbReference>
<evidence type="ECO:0000256" key="1">
    <source>
        <dbReference type="SAM" id="MobiDB-lite"/>
    </source>
</evidence>
<accession>A0A376DHB7</accession>
<dbReference type="InterPro" id="IPR053981">
    <property type="entry name" value="Gp44/GpP-like_2nd"/>
</dbReference>
<dbReference type="Pfam" id="PF22255">
    <property type="entry name" value="Gp44-like_2nd"/>
    <property type="match status" value="1"/>
</dbReference>
<gene>
    <name evidence="6" type="ORF">NCTC12121_02185</name>
</gene>
<feature type="domain" description="Baseplate hub protein gp44-like N-terminal" evidence="2">
    <location>
        <begin position="8"/>
        <end position="92"/>
    </location>
</feature>
<dbReference type="SUPFAM" id="SSF69279">
    <property type="entry name" value="Phage tail proteins"/>
    <property type="match status" value="2"/>
</dbReference>
<dbReference type="Pfam" id="PF21683">
    <property type="entry name" value="GpP-like_1st"/>
    <property type="match status" value="1"/>
</dbReference>
<evidence type="ECO:0000313" key="6">
    <source>
        <dbReference type="EMBL" id="STC89420.1"/>
    </source>
</evidence>